<name>A0ABP9U404_9MICO</name>
<feature type="compositionally biased region" description="Basic residues" evidence="1">
    <location>
        <begin position="76"/>
        <end position="88"/>
    </location>
</feature>
<feature type="region of interest" description="Disordered" evidence="1">
    <location>
        <begin position="53"/>
        <end position="88"/>
    </location>
</feature>
<protein>
    <submittedName>
        <fullName evidence="2">Uncharacterized protein</fullName>
    </submittedName>
</protein>
<keyword evidence="3" id="KW-1185">Reference proteome</keyword>
<evidence type="ECO:0000313" key="3">
    <source>
        <dbReference type="Proteomes" id="UP001498935"/>
    </source>
</evidence>
<gene>
    <name evidence="2" type="ORF">KACC15558_33560</name>
</gene>
<accession>A0ABP9U404</accession>
<dbReference type="Proteomes" id="UP001498935">
    <property type="component" value="Unassembled WGS sequence"/>
</dbReference>
<comment type="caution">
    <text evidence="2">The sequence shown here is derived from an EMBL/GenBank/DDBJ whole genome shotgun (WGS) entry which is preliminary data.</text>
</comment>
<evidence type="ECO:0000256" key="1">
    <source>
        <dbReference type="SAM" id="MobiDB-lite"/>
    </source>
</evidence>
<sequence length="88" mass="9833">MCRAEQVPPADLARRSDTVRRTAVFVAAVDRSVKARAPTTRAQTELAQATRAQTAHAESGRAQTELAQATRARTTRERRLRKALRHVR</sequence>
<reference evidence="2 3" key="1">
    <citation type="submission" date="2024-02" db="EMBL/GenBank/DDBJ databases">
        <title>Characterization of antibiotic resistant novel bacterial strains and their environmental applications.</title>
        <authorList>
            <person name="Manzoor S."/>
            <person name="Abbas S."/>
            <person name="Arshad M."/>
            <person name="Li W.J."/>
            <person name="Ahmed I."/>
        </authorList>
    </citation>
    <scope>NUCLEOTIDE SEQUENCE [LARGE SCALE GENOMIC DNA]</scope>
    <source>
        <strain evidence="2 3">KACC 15558</strain>
    </source>
</reference>
<feature type="compositionally biased region" description="Low complexity" evidence="1">
    <location>
        <begin position="61"/>
        <end position="72"/>
    </location>
</feature>
<evidence type="ECO:0000313" key="2">
    <source>
        <dbReference type="EMBL" id="GAA5342315.1"/>
    </source>
</evidence>
<dbReference type="EMBL" id="BAABNP010000022">
    <property type="protein sequence ID" value="GAA5342315.1"/>
    <property type="molecule type" value="Genomic_DNA"/>
</dbReference>
<organism evidence="2 3">
    <name type="scientific">Brevibacterium ammoniilyticum</name>
    <dbReference type="NCBI Taxonomy" id="1046555"/>
    <lineage>
        <taxon>Bacteria</taxon>
        <taxon>Bacillati</taxon>
        <taxon>Actinomycetota</taxon>
        <taxon>Actinomycetes</taxon>
        <taxon>Micrococcales</taxon>
        <taxon>Brevibacteriaceae</taxon>
        <taxon>Brevibacterium</taxon>
    </lineage>
</organism>
<proteinExistence type="predicted"/>